<name>A0A0F5JMR2_9BACT</name>
<evidence type="ECO:0000259" key="2">
    <source>
        <dbReference type="Pfam" id="PF19910"/>
    </source>
</evidence>
<dbReference type="HOGENOM" id="CLU_003316_0_0_10"/>
<organism evidence="3 4">
    <name type="scientific">Parabacteroides gordonii MS-1 = DSM 23371</name>
    <dbReference type="NCBI Taxonomy" id="1203610"/>
    <lineage>
        <taxon>Bacteria</taxon>
        <taxon>Pseudomonadati</taxon>
        <taxon>Bacteroidota</taxon>
        <taxon>Bacteroidia</taxon>
        <taxon>Bacteroidales</taxon>
        <taxon>Tannerellaceae</taxon>
        <taxon>Parabacteroides</taxon>
    </lineage>
</organism>
<reference evidence="3 4" key="1">
    <citation type="submission" date="2013-04" db="EMBL/GenBank/DDBJ databases">
        <title>The Genome Sequence of Parabacteroides gordonii DSM 23371.</title>
        <authorList>
            <consortium name="The Broad Institute Genomics Platform"/>
            <person name="Earl A."/>
            <person name="Ward D."/>
            <person name="Feldgarden M."/>
            <person name="Gevers D."/>
            <person name="Martens E."/>
            <person name="Sakamoto M."/>
            <person name="Benno Y."/>
            <person name="Suzuki N."/>
            <person name="Matsunaga N."/>
            <person name="Koshihara K."/>
            <person name="Seki M."/>
            <person name="Komiya H."/>
            <person name="Walker B."/>
            <person name="Young S."/>
            <person name="Zeng Q."/>
            <person name="Gargeya S."/>
            <person name="Fitzgerald M."/>
            <person name="Haas B."/>
            <person name="Abouelleil A."/>
            <person name="Allen A.W."/>
            <person name="Alvarado L."/>
            <person name="Arachchi H.M."/>
            <person name="Berlin A.M."/>
            <person name="Chapman S.B."/>
            <person name="Gainer-Dewar J."/>
            <person name="Goldberg J."/>
            <person name="Griggs A."/>
            <person name="Gujja S."/>
            <person name="Hansen M."/>
            <person name="Howarth C."/>
            <person name="Imamovic A."/>
            <person name="Ireland A."/>
            <person name="Larimer J."/>
            <person name="McCowan C."/>
            <person name="Murphy C."/>
            <person name="Pearson M."/>
            <person name="Poon T.W."/>
            <person name="Priest M."/>
            <person name="Roberts A."/>
            <person name="Saif S."/>
            <person name="Shea T."/>
            <person name="Sisk P."/>
            <person name="Sykes S."/>
            <person name="Wortman J."/>
            <person name="Nusbaum C."/>
            <person name="Birren B."/>
        </authorList>
    </citation>
    <scope>NUCLEOTIDE SEQUENCE [LARGE SCALE GENOMIC DNA]</scope>
    <source>
        <strain evidence="3 4">MS-1</strain>
    </source>
</reference>
<dbReference type="PATRIC" id="fig|1203610.3.peg.1097"/>
<dbReference type="Pfam" id="PF19910">
    <property type="entry name" value="DUF6383"/>
    <property type="match status" value="1"/>
</dbReference>
<feature type="chain" id="PRO_5002490319" description="DUF6383 domain-containing protein" evidence="1">
    <location>
        <begin position="21"/>
        <end position="1644"/>
    </location>
</feature>
<evidence type="ECO:0000256" key="1">
    <source>
        <dbReference type="SAM" id="SignalP"/>
    </source>
</evidence>
<sequence>MNKKFSTLVAALLASGGLFYAVDAMILPAGDGVAQTIMTTVTRAANGTVTGYLLGVADATDNYATNWVVKGAANNQYLVVKDAPSGEVWYLATDYTVKKATGSNAPADALMLTFDTKKLKITGAEPDTWLGLDGAGKFATTGANDTPDFNYVGLFDDDRAVKSGSALADEEVALCVIGEGHAALTTSQKAATVDFTKADVTSRSAATSYTSWDAGQANAIPFKLEKLDDGTGATYNALSYTVGETIYYLGAAIAPAADGGEVDLLTTPIKGQCEVATSSAGVTLGGVKIKNEPGVAITLATTPGSGNEVALFTTANPTSAAQSLEGIAKGSTCYLAAVPNANLNGSSLDMDGDGTSISPIEFAPETIEKGNCATISSLSSCPANQVMTIGDNNTVMFEGVTTKAYLTNAAAWGADVKNAAAFIIGTDGALKLQNGGEFLYKNGSDVLAVGDEAAVSGASGVKLTAYEIVNNKVNTFAATSLEAGKQYVFAEVTDAASVPGDRVTTTAQTAEEAGANVEGMTEAGVRVENGMITFIPGNTEATEIPAPFTVKSTDGKYLQTTGWTAANEVTTPDSWILKESKLVNLAAQKAGENAMYLGVPSKADAYALVVKDKALTVTYNATQGLVIAGTATTATLSTTGEAPALVMTGQLTSVSSGDIVTISDGTNSVDNEWKIVISALSNDNYSYSFLKCNGNGQALSPKAYLTVDGETDFIGKMYDGSFSLQTKNGSFLKVDAGKLVSNNVQTPLTLFKFDVQAVPTAFTVDKLLNDFGSRVSFGVALGHKYIDEDGDAATKDITTGNVFADADLVPVKYVSGAAAGEQLVELTGDKNSNESAFLLKSGDRYIVLETTKDSEWTSIKTDLKNGGYKFTTVGEKAMLEILANSGAFNKGTYAPYFTFSYDNVKNEGGKGKAVYSIEVKDYNQASLATKLFISSFEVKTGAQKGVYLTVTNDKAYWVAADLGLNNLVKAKSDNSPLNYTYVNIEFANHPSIKDKNGKVLNGRVPSADVKETADKSEMLFNKPEGQWIVNVDGQSGELNKKGVAGLKDATSFTFVNRESGKTFTVNTMYYLGDNKYAVSSSSLFAAGATRDTMIITGVKDLKAGTMQRDGYADLKALDVQDEQFRLLVASTEEDYYVGENHTAKSHFLGLSHNEEAAVNWRIVPLTGAREFDKDGFLKTASDSIYTFRYPQYFKDDKLFSKNDTIAIIGYALQNTANDEYLTYENPQTTTTLSMICDPNFKSFKTTKDVSKAYRFVLKEKATDLYNIVSVNGGVEYDKDGYPEGSNANPFTLGSSKLYGATTLTKQGAVEVEKIYEKINSNDLFKVQKLGAPEYRLQSMGDTIRIFRDENEYDQMFENGEFLNLGNKAQLTTMAPALYVDTAYVKRGNNNRYQYLLVVNPEYKAATFDNANHLLTPDTTYGRFLVNLVDTANVAYQNGAIHANKYINDTEAGEPYAKLGFVYGFRTADKLYITDKNYKKSAKASDVIDLGTSDFNTAKFAFRYIDPINHEADGSFKIQTGYYDYNAYIAKNKQPEVANNGYLKNINGVVVVAEGYEAGDKFDLAAEHSNPTANEGINTSEVSVIAKEGEVVINGAAGKTVVITNVLGQTIASTVLSSDNATISAPAGVVVVAVEGEAAVKAIVK</sequence>
<comment type="caution">
    <text evidence="3">The sequence shown here is derived from an EMBL/GenBank/DDBJ whole genome shotgun (WGS) entry which is preliminary data.</text>
</comment>
<gene>
    <name evidence="3" type="ORF">HMPREF1536_01073</name>
</gene>
<proteinExistence type="predicted"/>
<keyword evidence="1" id="KW-0732">Signal</keyword>
<keyword evidence="4" id="KW-1185">Reference proteome</keyword>
<dbReference type="InterPro" id="IPR045963">
    <property type="entry name" value="DUF6383"/>
</dbReference>
<protein>
    <recommendedName>
        <fullName evidence="2">DUF6383 domain-containing protein</fullName>
    </recommendedName>
</protein>
<dbReference type="RefSeq" id="WP_028730626.1">
    <property type="nucleotide sequence ID" value="NZ_KE386768.1"/>
</dbReference>
<dbReference type="EMBL" id="AQHW01000008">
    <property type="protein sequence ID" value="KKB58870.1"/>
    <property type="molecule type" value="Genomic_DNA"/>
</dbReference>
<dbReference type="Proteomes" id="UP000033035">
    <property type="component" value="Unassembled WGS sequence"/>
</dbReference>
<evidence type="ECO:0000313" key="4">
    <source>
        <dbReference type="Proteomes" id="UP000033035"/>
    </source>
</evidence>
<feature type="domain" description="DUF6383" evidence="2">
    <location>
        <begin position="1570"/>
        <end position="1643"/>
    </location>
</feature>
<accession>A0A0F5JMR2</accession>
<feature type="signal peptide" evidence="1">
    <location>
        <begin position="1"/>
        <end position="20"/>
    </location>
</feature>
<evidence type="ECO:0000313" key="3">
    <source>
        <dbReference type="EMBL" id="KKB58870.1"/>
    </source>
</evidence>